<keyword evidence="2" id="KW-1185">Reference proteome</keyword>
<comment type="caution">
    <text evidence="1">The sequence shown here is derived from an EMBL/GenBank/DDBJ whole genome shotgun (WGS) entry which is preliminary data.</text>
</comment>
<protein>
    <submittedName>
        <fullName evidence="1">Uncharacterized protein</fullName>
    </submittedName>
</protein>
<evidence type="ECO:0000313" key="1">
    <source>
        <dbReference type="EMBL" id="KAK3263641.1"/>
    </source>
</evidence>
<sequence length="146" mass="15663">MWWRVGGGGGGEAVGGVLGWRWLRRNGVVLRGEAGKPHRPLVHIPLVTAMVLDNLLEGAAAKRLERGAVMQALATETAAKLGVQASVSDPRLAGVVDNFHKGAVAVGDMCVHQQFCLHRFVVDETTDQRDVDLPFYCIFLAPPPSG</sequence>
<dbReference type="EMBL" id="LGRX02015182">
    <property type="protein sequence ID" value="KAK3263641.1"/>
    <property type="molecule type" value="Genomic_DNA"/>
</dbReference>
<dbReference type="Proteomes" id="UP001190700">
    <property type="component" value="Unassembled WGS sequence"/>
</dbReference>
<organism evidence="1 2">
    <name type="scientific">Cymbomonas tetramitiformis</name>
    <dbReference type="NCBI Taxonomy" id="36881"/>
    <lineage>
        <taxon>Eukaryota</taxon>
        <taxon>Viridiplantae</taxon>
        <taxon>Chlorophyta</taxon>
        <taxon>Pyramimonadophyceae</taxon>
        <taxon>Pyramimonadales</taxon>
        <taxon>Pyramimonadaceae</taxon>
        <taxon>Cymbomonas</taxon>
    </lineage>
</organism>
<reference evidence="1 2" key="1">
    <citation type="journal article" date="2015" name="Genome Biol. Evol.">
        <title>Comparative Genomics of a Bacterivorous Green Alga Reveals Evolutionary Causalities and Consequences of Phago-Mixotrophic Mode of Nutrition.</title>
        <authorList>
            <person name="Burns J.A."/>
            <person name="Paasch A."/>
            <person name="Narechania A."/>
            <person name="Kim E."/>
        </authorList>
    </citation>
    <scope>NUCLEOTIDE SEQUENCE [LARGE SCALE GENOMIC DNA]</scope>
    <source>
        <strain evidence="1 2">PLY_AMNH</strain>
    </source>
</reference>
<accession>A0AAE0KWS9</accession>
<dbReference type="AlphaFoldDB" id="A0AAE0KWS9"/>
<gene>
    <name evidence="1" type="ORF">CYMTET_27569</name>
</gene>
<evidence type="ECO:0000313" key="2">
    <source>
        <dbReference type="Proteomes" id="UP001190700"/>
    </source>
</evidence>
<proteinExistence type="predicted"/>
<name>A0AAE0KWS9_9CHLO</name>